<feature type="transmembrane region" description="Helical" evidence="1">
    <location>
        <begin position="76"/>
        <end position="95"/>
    </location>
</feature>
<feature type="domain" description="Signal transduction histidine kinase internal region" evidence="2">
    <location>
        <begin position="185"/>
        <end position="265"/>
    </location>
</feature>
<keyword evidence="3" id="KW-0418">Kinase</keyword>
<keyword evidence="1" id="KW-0472">Membrane</keyword>
<dbReference type="GO" id="GO:0016020">
    <property type="term" value="C:membrane"/>
    <property type="evidence" value="ECO:0007669"/>
    <property type="project" value="InterPro"/>
</dbReference>
<dbReference type="Proteomes" id="UP000663281">
    <property type="component" value="Chromosome"/>
</dbReference>
<keyword evidence="1" id="KW-1133">Transmembrane helix</keyword>
<evidence type="ECO:0000313" key="4">
    <source>
        <dbReference type="Proteomes" id="UP000663281"/>
    </source>
</evidence>
<dbReference type="KEGG" id="scyp:JYB88_17380"/>
<dbReference type="PANTHER" id="PTHR34220:SF7">
    <property type="entry name" value="SENSOR HISTIDINE KINASE YPDA"/>
    <property type="match status" value="1"/>
</dbReference>
<accession>A0A975AL10</accession>
<evidence type="ECO:0000259" key="2">
    <source>
        <dbReference type="Pfam" id="PF06580"/>
    </source>
</evidence>
<proteinExistence type="predicted"/>
<dbReference type="Gene3D" id="3.30.565.10">
    <property type="entry name" value="Histidine kinase-like ATPase, C-terminal domain"/>
    <property type="match status" value="1"/>
</dbReference>
<dbReference type="InterPro" id="IPR010559">
    <property type="entry name" value="Sig_transdc_His_kin_internal"/>
</dbReference>
<reference evidence="3 4" key="1">
    <citation type="submission" date="2021-03" db="EMBL/GenBank/DDBJ databases">
        <title>Novel species identification of genus Shewanella.</title>
        <authorList>
            <person name="Liu G."/>
            <person name="Zhang Q."/>
        </authorList>
    </citation>
    <scope>NUCLEOTIDE SEQUENCE [LARGE SCALE GENOMIC DNA]</scope>
    <source>
        <strain evidence="3 4">FJAT-53726</strain>
    </source>
</reference>
<dbReference type="Pfam" id="PF06580">
    <property type="entry name" value="His_kinase"/>
    <property type="match status" value="1"/>
</dbReference>
<dbReference type="RefSeq" id="WP_207324944.1">
    <property type="nucleotide sequence ID" value="NZ_CP071504.1"/>
</dbReference>
<gene>
    <name evidence="3" type="ORF">JYB88_17380</name>
</gene>
<keyword evidence="4" id="KW-1185">Reference proteome</keyword>
<evidence type="ECO:0000256" key="1">
    <source>
        <dbReference type="SAM" id="Phobius"/>
    </source>
</evidence>
<feature type="transmembrane region" description="Helical" evidence="1">
    <location>
        <begin position="140"/>
        <end position="162"/>
    </location>
</feature>
<dbReference type="SUPFAM" id="SSF55874">
    <property type="entry name" value="ATPase domain of HSP90 chaperone/DNA topoisomerase II/histidine kinase"/>
    <property type="match status" value="1"/>
</dbReference>
<keyword evidence="3" id="KW-0808">Transferase</keyword>
<dbReference type="AlphaFoldDB" id="A0A975AL10"/>
<dbReference type="InterPro" id="IPR036890">
    <property type="entry name" value="HATPase_C_sf"/>
</dbReference>
<name>A0A975AL10_9GAMM</name>
<keyword evidence="1" id="KW-0812">Transmembrane</keyword>
<dbReference type="EMBL" id="CP071504">
    <property type="protein sequence ID" value="QSX29927.1"/>
    <property type="molecule type" value="Genomic_DNA"/>
</dbReference>
<sequence>MKYSINLPYFPLNGPEASMNRNTSTLKNGFKAGQGARLILAHGCFLLLLTAITFLFSSRLKPDIAGLPADYLGTHFFQHLLPNLILFYLFYSFLAKVTLTHSVKFFLVGSLFCIGISTYLDVQLDLILIDNQLPDTTRTLVNYLIMSNLIANGFFSLCATFFRFTIDWFDNKNIEKALKLSVLEAELALLKSQTNPHFLFNTLNSLYSSAYQEGAMTTAKGINYLAEQLRYLLYLNLDDSILLSREVTFIEQYIALQQLRFGDSLNINFSVHGANHDVRVYPMLLMPLVENAVKHGYGPKSDADIVISIVCKENKITVTTANPINTSTLASNKSGGLGLANVKDRLSYLYPQCHKFVVTVEDNIFNTYMELNSNEACHS</sequence>
<dbReference type="GO" id="GO:0000155">
    <property type="term" value="F:phosphorelay sensor kinase activity"/>
    <property type="evidence" value="ECO:0007669"/>
    <property type="project" value="InterPro"/>
</dbReference>
<feature type="transmembrane region" description="Helical" evidence="1">
    <location>
        <begin position="102"/>
        <end position="120"/>
    </location>
</feature>
<organism evidence="3 4">
    <name type="scientific">Shewanella cyperi</name>
    <dbReference type="NCBI Taxonomy" id="2814292"/>
    <lineage>
        <taxon>Bacteria</taxon>
        <taxon>Pseudomonadati</taxon>
        <taxon>Pseudomonadota</taxon>
        <taxon>Gammaproteobacteria</taxon>
        <taxon>Alteromonadales</taxon>
        <taxon>Shewanellaceae</taxon>
        <taxon>Shewanella</taxon>
    </lineage>
</organism>
<evidence type="ECO:0000313" key="3">
    <source>
        <dbReference type="EMBL" id="QSX29927.1"/>
    </source>
</evidence>
<dbReference type="PANTHER" id="PTHR34220">
    <property type="entry name" value="SENSOR HISTIDINE KINASE YPDA"/>
    <property type="match status" value="1"/>
</dbReference>
<dbReference type="InterPro" id="IPR050640">
    <property type="entry name" value="Bact_2-comp_sensor_kinase"/>
</dbReference>
<protein>
    <submittedName>
        <fullName evidence="3">Histidine kinase</fullName>
    </submittedName>
</protein>
<feature type="transmembrane region" description="Helical" evidence="1">
    <location>
        <begin position="38"/>
        <end position="56"/>
    </location>
</feature>